<feature type="region of interest" description="Disordered" evidence="1">
    <location>
        <begin position="616"/>
        <end position="680"/>
    </location>
</feature>
<dbReference type="GeneID" id="108079990"/>
<keyword evidence="3" id="KW-1185">Reference proteome</keyword>
<feature type="compositionally biased region" description="Basic and acidic residues" evidence="1">
    <location>
        <begin position="338"/>
        <end position="347"/>
    </location>
</feature>
<feature type="region of interest" description="Disordered" evidence="1">
    <location>
        <begin position="42"/>
        <end position="74"/>
    </location>
</feature>
<feature type="region of interest" description="Disordered" evidence="1">
    <location>
        <begin position="1146"/>
        <end position="1171"/>
    </location>
</feature>
<feature type="region of interest" description="Disordered" evidence="1">
    <location>
        <begin position="1034"/>
        <end position="1071"/>
    </location>
</feature>
<evidence type="ECO:0000256" key="1">
    <source>
        <dbReference type="SAM" id="MobiDB-lite"/>
    </source>
</evidence>
<dbReference type="PANTHER" id="PTHR22747:SF18">
    <property type="entry name" value="GEO09167P1-RELATED"/>
    <property type="match status" value="1"/>
</dbReference>
<feature type="signal peptide" evidence="2">
    <location>
        <begin position="1"/>
        <end position="37"/>
    </location>
</feature>
<feature type="region of interest" description="Disordered" evidence="1">
    <location>
        <begin position="91"/>
        <end position="514"/>
    </location>
</feature>
<feature type="chain" id="PRO_5047121913" evidence="2">
    <location>
        <begin position="38"/>
        <end position="1239"/>
    </location>
</feature>
<feature type="compositionally biased region" description="Acidic residues" evidence="1">
    <location>
        <begin position="497"/>
        <end position="512"/>
    </location>
</feature>
<feature type="region of interest" description="Disordered" evidence="1">
    <location>
        <begin position="547"/>
        <end position="584"/>
    </location>
</feature>
<evidence type="ECO:0000313" key="3">
    <source>
        <dbReference type="Proteomes" id="UP001652661"/>
    </source>
</evidence>
<feature type="compositionally biased region" description="Low complexity" evidence="1">
    <location>
        <begin position="273"/>
        <end position="290"/>
    </location>
</feature>
<proteinExistence type="predicted"/>
<feature type="compositionally biased region" description="Basic and acidic residues" evidence="1">
    <location>
        <begin position="659"/>
        <end position="671"/>
    </location>
</feature>
<feature type="compositionally biased region" description="Acidic residues" evidence="1">
    <location>
        <begin position="157"/>
        <end position="166"/>
    </location>
</feature>
<keyword evidence="2" id="KW-0732">Signal</keyword>
<organism evidence="3 4">
    <name type="scientific">Drosophila kikkawai</name>
    <name type="common">Fruit fly</name>
    <dbReference type="NCBI Taxonomy" id="30033"/>
    <lineage>
        <taxon>Eukaryota</taxon>
        <taxon>Metazoa</taxon>
        <taxon>Ecdysozoa</taxon>
        <taxon>Arthropoda</taxon>
        <taxon>Hexapoda</taxon>
        <taxon>Insecta</taxon>
        <taxon>Pterygota</taxon>
        <taxon>Neoptera</taxon>
        <taxon>Endopterygota</taxon>
        <taxon>Diptera</taxon>
        <taxon>Brachycera</taxon>
        <taxon>Muscomorpha</taxon>
        <taxon>Ephydroidea</taxon>
        <taxon>Drosophilidae</taxon>
        <taxon>Drosophila</taxon>
        <taxon>Sophophora</taxon>
    </lineage>
</organism>
<feature type="region of interest" description="Disordered" evidence="1">
    <location>
        <begin position="922"/>
        <end position="942"/>
    </location>
</feature>
<sequence>MAAAPSRNRCRSKTMPGAQRLHFVLFVLLGLTLATLATGNDAISAPKSPKDLQQPSPNRQQDIEDDGATRTDKDFDFAAYVNDFNLQEEATIPEDIFDQHDGDIEDEDLVSPQMQYAPAPSGAAAPSGTDEEEEEVDDDDDEEDAGLGLMEHGQEHDGEEDEDASEAADIILESQRPTSRNFSVYLDPKKYQNNNSNKKRAKEKKNNISHYNYKLKNNKENQPATKATKATDGAEGGEETPPLGGTTFTSGDEDNANFGRQSFAYKKFKNMHEQQNQQQHQKEQQQQQQEQEQHQLPKEQRKRGDDGQQQLLEESQLFDSIEILNERKFNKPNGGQEQEQHGARQVDEAIGDIEDNLDNDEVLPTDNDSDGDDDDDDVDGEGDEEGSESLDIKLPHDNDGLPNKKNPSVALTTAATPKTTTDTTTTRATATTPTTTTTTLTPTTTTSSSTTKTPTPTIGHKQKRHGGNVFGLQRPIPSESRYYGSNYEIGRIRQQEQEEEEAQQQDSEEDQDLNLGEMHYYDNGNIKRKLATFDTARSEDLQEDILGSSTARKLQQPRFVDDDYAEQQPPQEEEEEKSEVGLNDGKLSTAWQRYHQDTTESPTSAPESAFERFKALRRSRQRTGHKSHKKRYKDYLKRQPAGTAPPPEPTASARHLQKLQKERQKGRERSFSSHSPPIFAVGLRPQKPFYEGQVNYFDHHQLEQEQEQQQQLEEDLKHRTEMERLIAHDNGNWYRRISPVLRNGVKTTGENQKHHHQHHQHHHSGHLANHHHHQHSHHYNHHRSQHSHHQKATSGSLRSRPSNPYQRKPAQISPGGASATSSPPPTPPLPPPKPQLGHQITELQHLERYYAKWPHLARVQFQVYDEHYRESHPELYSDYEDDYESAAELEEAQQERGEDANLPPYIKKYNRRNKQLLNLLEGTLPTPTNAPPPPGSSTESGIRLDDEYLKEKRRRYHQHQHQQRFDLFAQQRSHLNATETSPVTTPTLAESHYQPAAKEKSSTKDASYIYVGSGMVIKPLKLNDGVFKDEEYKDEIEEERRTASTTTASNHLPEEDVAASDSVEEHPDPAPASAALDFWQREMANKASATSTSTPKPALFKLPSYPAIAGSFLGTPRSRSRSAQFVANVAGRGQNSWPRLETTVNATAEKPAGGGDNPPGGGGGGGRGAPSPLNSFVYHRVVDDIGMANGIGGGIGSGLAGSSRGKQSRLPFVAITDRRLDRSLGERHKDFEQNHYPMP</sequence>
<feature type="compositionally biased region" description="Pro residues" evidence="1">
    <location>
        <begin position="822"/>
        <end position="834"/>
    </location>
</feature>
<evidence type="ECO:0000256" key="2">
    <source>
        <dbReference type="SAM" id="SignalP"/>
    </source>
</evidence>
<evidence type="ECO:0000313" key="4">
    <source>
        <dbReference type="RefSeq" id="XP_041630994.1"/>
    </source>
</evidence>
<feature type="compositionally biased region" description="Acidic residues" evidence="1">
    <location>
        <begin position="349"/>
        <end position="388"/>
    </location>
</feature>
<protein>
    <submittedName>
        <fullName evidence="4">LIM domain-containing protein A isoform X1</fullName>
    </submittedName>
</protein>
<feature type="compositionally biased region" description="Low complexity" evidence="1">
    <location>
        <begin position="410"/>
        <end position="457"/>
    </location>
</feature>
<feature type="compositionally biased region" description="Acidic residues" evidence="1">
    <location>
        <begin position="129"/>
        <end position="145"/>
    </location>
</feature>
<feature type="compositionally biased region" description="Basic residues" evidence="1">
    <location>
        <begin position="753"/>
        <end position="791"/>
    </location>
</feature>
<feature type="compositionally biased region" description="Basic and acidic residues" evidence="1">
    <location>
        <begin position="291"/>
        <end position="306"/>
    </location>
</feature>
<feature type="region of interest" description="Disordered" evidence="1">
    <location>
        <begin position="748"/>
        <end position="837"/>
    </location>
</feature>
<feature type="compositionally biased region" description="Polar residues" evidence="1">
    <location>
        <begin position="792"/>
        <end position="805"/>
    </location>
</feature>
<accession>A0ABM3C586</accession>
<gene>
    <name evidence="4" type="primary">LOC108079990</name>
</gene>
<feature type="compositionally biased region" description="Basic and acidic residues" evidence="1">
    <location>
        <begin position="390"/>
        <end position="399"/>
    </location>
</feature>
<feature type="compositionally biased region" description="Gly residues" evidence="1">
    <location>
        <begin position="1152"/>
        <end position="1168"/>
    </location>
</feature>
<dbReference type="Proteomes" id="UP001652661">
    <property type="component" value="Chromosome X"/>
</dbReference>
<reference evidence="4" key="1">
    <citation type="submission" date="2025-08" db="UniProtKB">
        <authorList>
            <consortium name="RefSeq"/>
        </authorList>
    </citation>
    <scope>IDENTIFICATION</scope>
    <source>
        <strain evidence="4">14028-0561.14</strain>
        <tissue evidence="4">Whole fly</tissue>
    </source>
</reference>
<dbReference type="PANTHER" id="PTHR22747">
    <property type="entry name" value="NUCLEOPLASMIN"/>
    <property type="match status" value="1"/>
</dbReference>
<name>A0ABM3C586_DROKI</name>
<feature type="compositionally biased region" description="Polar residues" evidence="1">
    <location>
        <begin position="51"/>
        <end position="60"/>
    </location>
</feature>
<dbReference type="RefSeq" id="XP_041630994.1">
    <property type="nucleotide sequence ID" value="XM_041775060.2"/>
</dbReference>
<feature type="compositionally biased region" description="Low complexity" evidence="1">
    <location>
        <begin position="117"/>
        <end position="128"/>
    </location>
</feature>
<feature type="compositionally biased region" description="Basic residues" evidence="1">
    <location>
        <begin position="616"/>
        <end position="632"/>
    </location>
</feature>
<dbReference type="InterPro" id="IPR004301">
    <property type="entry name" value="Nucleoplasmin"/>
</dbReference>